<organism evidence="2 3">
    <name type="scientific">Paracidobacterium acidisoli</name>
    <dbReference type="NCBI Taxonomy" id="2303751"/>
    <lineage>
        <taxon>Bacteria</taxon>
        <taxon>Pseudomonadati</taxon>
        <taxon>Acidobacteriota</taxon>
        <taxon>Terriglobia</taxon>
        <taxon>Terriglobales</taxon>
        <taxon>Acidobacteriaceae</taxon>
        <taxon>Paracidobacterium</taxon>
    </lineage>
</organism>
<protein>
    <recommendedName>
        <fullName evidence="4">Lycopene cyclase domain-containing protein</fullName>
    </recommendedName>
</protein>
<dbReference type="EMBL" id="QVQT01000004">
    <property type="protein sequence ID" value="RFU15988.1"/>
    <property type="molecule type" value="Genomic_DNA"/>
</dbReference>
<reference evidence="2 3" key="1">
    <citation type="submission" date="2018-08" db="EMBL/GenBank/DDBJ databases">
        <title>Acidipila sp. 4G-K13, an acidobacterium isolated from forest soil.</title>
        <authorList>
            <person name="Gao Z.-H."/>
            <person name="Qiu L.-H."/>
        </authorList>
    </citation>
    <scope>NUCLEOTIDE SEQUENCE [LARGE SCALE GENOMIC DNA]</scope>
    <source>
        <strain evidence="2 3">4G-K13</strain>
    </source>
</reference>
<evidence type="ECO:0008006" key="4">
    <source>
        <dbReference type="Google" id="ProtNLM"/>
    </source>
</evidence>
<feature type="transmembrane region" description="Helical" evidence="1">
    <location>
        <begin position="156"/>
        <end position="174"/>
    </location>
</feature>
<feature type="transmembrane region" description="Helical" evidence="1">
    <location>
        <begin position="264"/>
        <end position="281"/>
    </location>
</feature>
<evidence type="ECO:0000313" key="2">
    <source>
        <dbReference type="EMBL" id="RFU15988.1"/>
    </source>
</evidence>
<sequence length="306" mass="34253">MFCMVAVPAALTLHRVRVVPAAVPLLPQPSPYGYTVSLLLFIIPVLVIAFWFLPSEEVKFSRHAFWWTIVLLFPLGALLDFFFAQYFFVFPNAGATLGIGAPALGHSVPVEEYIFYFTGFLAVLLLYIWFDEYWLAAYSVPATAESRITFDRLLHVHPWSLAIAVVLIAAGIAYKKLFSVDPAGLPGYFLFLVLVALLPSGLLLPSARPFINWRALSLTMFLMLLVSLMWEVTLALPYGWWGFQNGQIIGLHVTAWSGLPIEEVFLWVAVTYATVIVYEIVKRWKASGRPLWHAFCGHATGSAAHQ</sequence>
<accession>A0A372IM95</accession>
<feature type="transmembrane region" description="Helical" evidence="1">
    <location>
        <begin position="186"/>
        <end position="204"/>
    </location>
</feature>
<keyword evidence="3" id="KW-1185">Reference proteome</keyword>
<dbReference type="AlphaFoldDB" id="A0A372IM95"/>
<proteinExistence type="predicted"/>
<feature type="transmembrane region" description="Helical" evidence="1">
    <location>
        <begin position="31"/>
        <end position="53"/>
    </location>
</feature>
<keyword evidence="1" id="KW-0472">Membrane</keyword>
<keyword evidence="1" id="KW-0812">Transmembrane</keyword>
<feature type="transmembrane region" description="Helical" evidence="1">
    <location>
        <begin position="113"/>
        <end position="130"/>
    </location>
</feature>
<dbReference type="OrthoDB" id="113222at2"/>
<comment type="caution">
    <text evidence="2">The sequence shown here is derived from an EMBL/GenBank/DDBJ whole genome shotgun (WGS) entry which is preliminary data.</text>
</comment>
<evidence type="ECO:0000313" key="3">
    <source>
        <dbReference type="Proteomes" id="UP000264702"/>
    </source>
</evidence>
<feature type="transmembrane region" description="Helical" evidence="1">
    <location>
        <begin position="216"/>
        <end position="241"/>
    </location>
</feature>
<keyword evidence="1" id="KW-1133">Transmembrane helix</keyword>
<gene>
    <name evidence="2" type="ORF">D0Y96_11145</name>
</gene>
<name>A0A372IM95_9BACT</name>
<feature type="transmembrane region" description="Helical" evidence="1">
    <location>
        <begin position="65"/>
        <end position="88"/>
    </location>
</feature>
<evidence type="ECO:0000256" key="1">
    <source>
        <dbReference type="SAM" id="Phobius"/>
    </source>
</evidence>
<dbReference type="Proteomes" id="UP000264702">
    <property type="component" value="Unassembled WGS sequence"/>
</dbReference>